<protein>
    <recommendedName>
        <fullName evidence="4">Defensin</fullName>
    </recommendedName>
</protein>
<keyword evidence="1" id="KW-0732">Signal</keyword>
<reference evidence="2" key="2">
    <citation type="submission" date="2020-11" db="EMBL/GenBank/DDBJ databases">
        <authorList>
            <person name="McCartney M.A."/>
            <person name="Auch B."/>
            <person name="Kono T."/>
            <person name="Mallez S."/>
            <person name="Becker A."/>
            <person name="Gohl D.M."/>
            <person name="Silverstein K.A.T."/>
            <person name="Koren S."/>
            <person name="Bechman K.B."/>
            <person name="Herman A."/>
            <person name="Abrahante J.E."/>
            <person name="Garbe J."/>
        </authorList>
    </citation>
    <scope>NUCLEOTIDE SEQUENCE</scope>
    <source>
        <strain evidence="2">Duluth1</strain>
        <tissue evidence="2">Whole animal</tissue>
    </source>
</reference>
<organism evidence="2 3">
    <name type="scientific">Dreissena polymorpha</name>
    <name type="common">Zebra mussel</name>
    <name type="synonym">Mytilus polymorpha</name>
    <dbReference type="NCBI Taxonomy" id="45954"/>
    <lineage>
        <taxon>Eukaryota</taxon>
        <taxon>Metazoa</taxon>
        <taxon>Spiralia</taxon>
        <taxon>Lophotrochozoa</taxon>
        <taxon>Mollusca</taxon>
        <taxon>Bivalvia</taxon>
        <taxon>Autobranchia</taxon>
        <taxon>Heteroconchia</taxon>
        <taxon>Euheterodonta</taxon>
        <taxon>Imparidentia</taxon>
        <taxon>Neoheterodontei</taxon>
        <taxon>Myida</taxon>
        <taxon>Dreissenoidea</taxon>
        <taxon>Dreissenidae</taxon>
        <taxon>Dreissena</taxon>
    </lineage>
</organism>
<keyword evidence="3" id="KW-1185">Reference proteome</keyword>
<gene>
    <name evidence="2" type="ORF">DPMN_141107</name>
</gene>
<sequence>MNIKLACMLVCALVAMVRSAAKNDVEARRFLFDCDYRCTHGGCYGQEGRCLGACYCYGSGYEYRCRSCDL</sequence>
<reference evidence="2" key="1">
    <citation type="journal article" date="2019" name="bioRxiv">
        <title>The Genome of the Zebra Mussel, Dreissena polymorpha: A Resource for Invasive Species Research.</title>
        <authorList>
            <person name="McCartney M.A."/>
            <person name="Auch B."/>
            <person name="Kono T."/>
            <person name="Mallez S."/>
            <person name="Zhang Y."/>
            <person name="Obille A."/>
            <person name="Becker A."/>
            <person name="Abrahante J.E."/>
            <person name="Garbe J."/>
            <person name="Badalamenti J.P."/>
            <person name="Herman A."/>
            <person name="Mangelson H."/>
            <person name="Liachko I."/>
            <person name="Sullivan S."/>
            <person name="Sone E.D."/>
            <person name="Koren S."/>
            <person name="Silverstein K.A.T."/>
            <person name="Beckman K.B."/>
            <person name="Gohl D.M."/>
        </authorList>
    </citation>
    <scope>NUCLEOTIDE SEQUENCE</scope>
    <source>
        <strain evidence="2">Duluth1</strain>
        <tissue evidence="2">Whole animal</tissue>
    </source>
</reference>
<evidence type="ECO:0000313" key="2">
    <source>
        <dbReference type="EMBL" id="KAH3812669.1"/>
    </source>
</evidence>
<feature type="chain" id="PRO_5039315596" description="Defensin" evidence="1">
    <location>
        <begin position="23"/>
        <end position="70"/>
    </location>
</feature>
<accession>A0A9D4GBP8</accession>
<dbReference type="AlphaFoldDB" id="A0A9D4GBP8"/>
<comment type="caution">
    <text evidence="2">The sequence shown here is derived from an EMBL/GenBank/DDBJ whole genome shotgun (WGS) entry which is preliminary data.</text>
</comment>
<dbReference type="EMBL" id="JAIWYP010000006">
    <property type="protein sequence ID" value="KAH3812669.1"/>
    <property type="molecule type" value="Genomic_DNA"/>
</dbReference>
<evidence type="ECO:0000256" key="1">
    <source>
        <dbReference type="SAM" id="SignalP"/>
    </source>
</evidence>
<feature type="signal peptide" evidence="1">
    <location>
        <begin position="1"/>
        <end position="22"/>
    </location>
</feature>
<evidence type="ECO:0000313" key="3">
    <source>
        <dbReference type="Proteomes" id="UP000828390"/>
    </source>
</evidence>
<proteinExistence type="predicted"/>
<dbReference type="Proteomes" id="UP000828390">
    <property type="component" value="Unassembled WGS sequence"/>
</dbReference>
<evidence type="ECO:0008006" key="4">
    <source>
        <dbReference type="Google" id="ProtNLM"/>
    </source>
</evidence>
<name>A0A9D4GBP8_DREPO</name>